<keyword evidence="6 17" id="KW-0732">Signal</keyword>
<keyword evidence="20" id="KW-1185">Reference proteome</keyword>
<dbReference type="PANTHER" id="PTHR27005:SF239">
    <property type="entry name" value="WALL-ASSOCIATED RECEPTOR KINASE-LIKE 11-RELATED"/>
    <property type="match status" value="1"/>
</dbReference>
<evidence type="ECO:0000256" key="10">
    <source>
        <dbReference type="ARBA" id="ARBA00022989"/>
    </source>
</evidence>
<dbReference type="GO" id="GO:0005886">
    <property type="term" value="C:plasma membrane"/>
    <property type="evidence" value="ECO:0007669"/>
    <property type="project" value="TreeGrafter"/>
</dbReference>
<evidence type="ECO:0000256" key="15">
    <source>
        <dbReference type="ARBA" id="ARBA00047951"/>
    </source>
</evidence>
<organism evidence="19 20">
    <name type="scientific">Arabidopsis suecica</name>
    <name type="common">Swedish thale-cress</name>
    <name type="synonym">Cardaminopsis suecica</name>
    <dbReference type="NCBI Taxonomy" id="45249"/>
    <lineage>
        <taxon>Eukaryota</taxon>
        <taxon>Viridiplantae</taxon>
        <taxon>Streptophyta</taxon>
        <taxon>Embryophyta</taxon>
        <taxon>Tracheophyta</taxon>
        <taxon>Spermatophyta</taxon>
        <taxon>Magnoliopsida</taxon>
        <taxon>eudicotyledons</taxon>
        <taxon>Gunneridae</taxon>
        <taxon>Pentapetalae</taxon>
        <taxon>rosids</taxon>
        <taxon>malvids</taxon>
        <taxon>Brassicales</taxon>
        <taxon>Brassicaceae</taxon>
        <taxon>Camelineae</taxon>
        <taxon>Arabidopsis</taxon>
    </lineage>
</organism>
<evidence type="ECO:0000256" key="3">
    <source>
        <dbReference type="ARBA" id="ARBA00022553"/>
    </source>
</evidence>
<dbReference type="GO" id="GO:0007166">
    <property type="term" value="P:cell surface receptor signaling pathway"/>
    <property type="evidence" value="ECO:0007669"/>
    <property type="project" value="InterPro"/>
</dbReference>
<dbReference type="InterPro" id="IPR000719">
    <property type="entry name" value="Prot_kinase_dom"/>
</dbReference>
<dbReference type="FunFam" id="3.30.200.20:FF:000043">
    <property type="entry name" value="Wall-associated receptor kinase 2"/>
    <property type="match status" value="1"/>
</dbReference>
<dbReference type="GO" id="GO:0005524">
    <property type="term" value="F:ATP binding"/>
    <property type="evidence" value="ECO:0007669"/>
    <property type="project" value="UniProtKB-UniRule"/>
</dbReference>
<dbReference type="InterPro" id="IPR025287">
    <property type="entry name" value="WAK_GUB"/>
</dbReference>
<dbReference type="GO" id="GO:0004674">
    <property type="term" value="F:protein serine/threonine kinase activity"/>
    <property type="evidence" value="ECO:0007669"/>
    <property type="project" value="UniProtKB-KW"/>
</dbReference>
<evidence type="ECO:0000256" key="14">
    <source>
        <dbReference type="ARBA" id="ARBA00047558"/>
    </source>
</evidence>
<keyword evidence="19" id="KW-0675">Receptor</keyword>
<protein>
    <submittedName>
        <fullName evidence="19">Wall-associated receptor kinase galacturonan-binding domain</fullName>
    </submittedName>
</protein>
<keyword evidence="11" id="KW-0472">Membrane</keyword>
<keyword evidence="9 16" id="KW-0067">ATP-binding</keyword>
<comment type="caution">
    <text evidence="19">The sequence shown here is derived from an EMBL/GenBank/DDBJ whole genome shotgun (WGS) entry which is preliminary data.</text>
</comment>
<dbReference type="AlphaFoldDB" id="A0A8T2H554"/>
<proteinExistence type="inferred from homology"/>
<evidence type="ECO:0000256" key="4">
    <source>
        <dbReference type="ARBA" id="ARBA00022679"/>
    </source>
</evidence>
<evidence type="ECO:0000313" key="19">
    <source>
        <dbReference type="EMBL" id="KAG7654676.1"/>
    </source>
</evidence>
<dbReference type="PANTHER" id="PTHR27005">
    <property type="entry name" value="WALL-ASSOCIATED RECEPTOR KINASE-LIKE 21"/>
    <property type="match status" value="1"/>
</dbReference>
<dbReference type="Pfam" id="PF08488">
    <property type="entry name" value="WAK"/>
    <property type="match status" value="1"/>
</dbReference>
<evidence type="ECO:0000256" key="1">
    <source>
        <dbReference type="ARBA" id="ARBA00004479"/>
    </source>
</evidence>
<reference evidence="19 20" key="1">
    <citation type="submission" date="2020-12" db="EMBL/GenBank/DDBJ databases">
        <title>Concerted genomic and epigenomic changes stabilize Arabidopsis allopolyploids.</title>
        <authorList>
            <person name="Chen Z."/>
        </authorList>
    </citation>
    <scope>NUCLEOTIDE SEQUENCE [LARGE SCALE GENOMIC DNA]</scope>
    <source>
        <strain evidence="19">As9502</strain>
        <tissue evidence="19">Leaf</tissue>
    </source>
</reference>
<keyword evidence="2" id="KW-0723">Serine/threonine-protein kinase</keyword>
<dbReference type="OrthoDB" id="4062651at2759"/>
<dbReference type="InterPro" id="IPR013695">
    <property type="entry name" value="WAK"/>
</dbReference>
<keyword evidence="10" id="KW-1133">Transmembrane helix</keyword>
<evidence type="ECO:0000313" key="20">
    <source>
        <dbReference type="Proteomes" id="UP000694251"/>
    </source>
</evidence>
<accession>A0A8T2H554</accession>
<evidence type="ECO:0000259" key="18">
    <source>
        <dbReference type="PROSITE" id="PS50011"/>
    </source>
</evidence>
<keyword evidence="4" id="KW-0808">Transferase</keyword>
<keyword evidence="3" id="KW-0597">Phosphoprotein</keyword>
<comment type="subcellular location">
    <subcellularLocation>
        <location evidence="1 16">Membrane</location>
        <topology evidence="1 16">Single-pass type I membrane protein</topology>
    </subcellularLocation>
</comment>
<dbReference type="Proteomes" id="UP000694251">
    <property type="component" value="Chromosome 1"/>
</dbReference>
<comment type="similarity">
    <text evidence="16">Belongs to the protein kinase superfamily. Ser/Thr protein kinase family.</text>
</comment>
<evidence type="ECO:0000256" key="12">
    <source>
        <dbReference type="ARBA" id="ARBA00023157"/>
    </source>
</evidence>
<evidence type="ECO:0000256" key="9">
    <source>
        <dbReference type="ARBA" id="ARBA00022840"/>
    </source>
</evidence>
<dbReference type="Pfam" id="PF07714">
    <property type="entry name" value="PK_Tyr_Ser-Thr"/>
    <property type="match status" value="2"/>
</dbReference>
<dbReference type="Pfam" id="PF13947">
    <property type="entry name" value="GUB_WAK_bind"/>
    <property type="match status" value="1"/>
</dbReference>
<dbReference type="PROSITE" id="PS50011">
    <property type="entry name" value="PROTEIN_KINASE_DOM"/>
    <property type="match status" value="1"/>
</dbReference>
<feature type="chain" id="PRO_5035722345" evidence="17">
    <location>
        <begin position="27"/>
        <end position="683"/>
    </location>
</feature>
<evidence type="ECO:0000256" key="16">
    <source>
        <dbReference type="RuleBase" id="RU369027"/>
    </source>
</evidence>
<sequence length="683" mass="75887">MRGNKNYYFLSLLYFLSLPILHFSSCTHKCGDIQIPFPFGIGEIGCYLDEWYQVECRPSATSGKVFPFLPKINMEVVNISLPGTNDDIFYTYPSFSSIRVKSPVASMGCSTDGNDSGLTLNFTETPFFFGDQNNLVAVGCNNKASLTNVEPTMVGCESTCTTSNNSRSIPFFNKVGCSGSVDSVTRDLLPKNYIPVCSTTKIQDDTLICNGKGCCQAKAPVGSQQLIGVTITNSTNGNLTKGGGCKVAFLTDEVYTLSNATDPEQFFSKGVTVSLGWFIQTKNHSFIQSLDCQNRGELDKGKKRTRQCTCDNHIASGMGYASCACASGYKGNPYVSDDCQDINECAEYKNPCGDTRILYRKTCINTSGDHHCRDYHIPEVMLGLGAGRVEKTKLFSSRELEKTTDNFNDNRVIGQGGQGTVYKGMLVDGRSVAVKKSNVVDEDKLQEFINEVIILSQINHRHVVKLLGCCLETEVPILVYEFIPNGNLFQHLHEEFDDYTALWGVRMRIAVDISGAFSYLHTAACFSNLSQRYQVNKLGYVDPEYYCSSHFTEKSDVYSFGVVLVELITGEKPVITLSETQEITGLADYFRLAMRENRLFEIIDARIRNDCKLEQVIAVANLALRCLKKTGKTRPDMREVSTALERICSAPEDFQVQIQIDEEDETTKLFRGYSGSTEIARSM</sequence>
<dbReference type="InterPro" id="IPR045274">
    <property type="entry name" value="WAK-like"/>
</dbReference>
<keyword evidence="8 19" id="KW-0418">Kinase</keyword>
<dbReference type="InterPro" id="IPR001245">
    <property type="entry name" value="Ser-Thr/Tyr_kinase_cat_dom"/>
</dbReference>
<evidence type="ECO:0000256" key="7">
    <source>
        <dbReference type="ARBA" id="ARBA00022741"/>
    </source>
</evidence>
<evidence type="ECO:0000256" key="6">
    <source>
        <dbReference type="ARBA" id="ARBA00022729"/>
    </source>
</evidence>
<evidence type="ECO:0000256" key="17">
    <source>
        <dbReference type="SAM" id="SignalP"/>
    </source>
</evidence>
<feature type="signal peptide" evidence="17">
    <location>
        <begin position="1"/>
        <end position="26"/>
    </location>
</feature>
<keyword evidence="12" id="KW-1015">Disulfide bond</keyword>
<keyword evidence="7 16" id="KW-0547">Nucleotide-binding</keyword>
<evidence type="ECO:0000256" key="5">
    <source>
        <dbReference type="ARBA" id="ARBA00022692"/>
    </source>
</evidence>
<evidence type="ECO:0000256" key="2">
    <source>
        <dbReference type="ARBA" id="ARBA00022527"/>
    </source>
</evidence>
<comment type="catalytic activity">
    <reaction evidence="15">
        <text>L-threonyl-[protein] + ATP = O-phospho-L-threonyl-[protein] + ADP + H(+)</text>
        <dbReference type="Rhea" id="RHEA:46608"/>
        <dbReference type="Rhea" id="RHEA-COMP:11060"/>
        <dbReference type="Rhea" id="RHEA-COMP:11605"/>
        <dbReference type="ChEBI" id="CHEBI:15378"/>
        <dbReference type="ChEBI" id="CHEBI:30013"/>
        <dbReference type="ChEBI" id="CHEBI:30616"/>
        <dbReference type="ChEBI" id="CHEBI:61977"/>
        <dbReference type="ChEBI" id="CHEBI:456216"/>
    </reaction>
</comment>
<dbReference type="EMBL" id="JAEFBJ010000001">
    <property type="protein sequence ID" value="KAG7654676.1"/>
    <property type="molecule type" value="Genomic_DNA"/>
</dbReference>
<comment type="catalytic activity">
    <reaction evidence="14">
        <text>L-seryl-[protein] + ATP = O-phospho-L-seryl-[protein] + ADP + H(+)</text>
        <dbReference type="Rhea" id="RHEA:17989"/>
        <dbReference type="Rhea" id="RHEA-COMP:9863"/>
        <dbReference type="Rhea" id="RHEA-COMP:11604"/>
        <dbReference type="ChEBI" id="CHEBI:15378"/>
        <dbReference type="ChEBI" id="CHEBI:29999"/>
        <dbReference type="ChEBI" id="CHEBI:30616"/>
        <dbReference type="ChEBI" id="CHEBI:83421"/>
        <dbReference type="ChEBI" id="CHEBI:456216"/>
    </reaction>
</comment>
<evidence type="ECO:0000256" key="11">
    <source>
        <dbReference type="ARBA" id="ARBA00023136"/>
    </source>
</evidence>
<evidence type="ECO:0000256" key="8">
    <source>
        <dbReference type="ARBA" id="ARBA00022777"/>
    </source>
</evidence>
<keyword evidence="13" id="KW-0325">Glycoprotein</keyword>
<evidence type="ECO:0000256" key="13">
    <source>
        <dbReference type="ARBA" id="ARBA00023180"/>
    </source>
</evidence>
<gene>
    <name evidence="19" type="ORF">ISN44_As01g018320</name>
</gene>
<keyword evidence="5" id="KW-0812">Transmembrane</keyword>
<feature type="domain" description="Protein kinase" evidence="18">
    <location>
        <begin position="407"/>
        <end position="647"/>
    </location>
</feature>
<name>A0A8T2H554_ARASU</name>